<organism evidence="1 2">
    <name type="scientific">Dallia pectoralis</name>
    <name type="common">Alaska blackfish</name>
    <dbReference type="NCBI Taxonomy" id="75939"/>
    <lineage>
        <taxon>Eukaryota</taxon>
        <taxon>Metazoa</taxon>
        <taxon>Chordata</taxon>
        <taxon>Craniata</taxon>
        <taxon>Vertebrata</taxon>
        <taxon>Euteleostomi</taxon>
        <taxon>Actinopterygii</taxon>
        <taxon>Neopterygii</taxon>
        <taxon>Teleostei</taxon>
        <taxon>Protacanthopterygii</taxon>
        <taxon>Esociformes</taxon>
        <taxon>Umbridae</taxon>
        <taxon>Dallia</taxon>
    </lineage>
</organism>
<comment type="caution">
    <text evidence="1">The sequence shown here is derived from an EMBL/GenBank/DDBJ whole genome shotgun (WGS) entry which is preliminary data.</text>
</comment>
<proteinExistence type="predicted"/>
<keyword evidence="2" id="KW-1185">Reference proteome</keyword>
<dbReference type="EMBL" id="CM055739">
    <property type="protein sequence ID" value="KAJ8004171.1"/>
    <property type="molecule type" value="Genomic_DNA"/>
</dbReference>
<reference evidence="1" key="1">
    <citation type="submission" date="2021-05" db="EMBL/GenBank/DDBJ databases">
        <authorList>
            <person name="Pan Q."/>
            <person name="Jouanno E."/>
            <person name="Zahm M."/>
            <person name="Klopp C."/>
            <person name="Cabau C."/>
            <person name="Louis A."/>
            <person name="Berthelot C."/>
            <person name="Parey E."/>
            <person name="Roest Crollius H."/>
            <person name="Montfort J."/>
            <person name="Robinson-Rechavi M."/>
            <person name="Bouchez O."/>
            <person name="Lampietro C."/>
            <person name="Lopez Roques C."/>
            <person name="Donnadieu C."/>
            <person name="Postlethwait J."/>
            <person name="Bobe J."/>
            <person name="Dillon D."/>
            <person name="Chandos A."/>
            <person name="von Hippel F."/>
            <person name="Guiguen Y."/>
        </authorList>
    </citation>
    <scope>NUCLEOTIDE SEQUENCE</scope>
    <source>
        <strain evidence="1">YG-Jan2019</strain>
    </source>
</reference>
<protein>
    <submittedName>
        <fullName evidence="1">Uncharacterized protein</fullName>
    </submittedName>
</protein>
<name>A0ACC2GKJ7_DALPE</name>
<gene>
    <name evidence="1" type="ORF">DPEC_G00156010</name>
</gene>
<evidence type="ECO:0000313" key="1">
    <source>
        <dbReference type="EMBL" id="KAJ8004171.1"/>
    </source>
</evidence>
<dbReference type="Proteomes" id="UP001157502">
    <property type="component" value="Chromosome 12"/>
</dbReference>
<accession>A0ACC2GKJ7</accession>
<evidence type="ECO:0000313" key="2">
    <source>
        <dbReference type="Proteomes" id="UP001157502"/>
    </source>
</evidence>
<sequence length="687" mass="77848">MDNCPVRALWDTGAQSSIVNNLWRLNHLPHTVVKPISELLGDETLTVFAANDTAIPYIGWIEVSFRLRNDHTKRNDLQVPILVSSDPAVASDPIIGYNVIEAIINRKEEKTVEGEQEAVRKVLREECEAFSFDSDDVGCIPSLKMHITLQDTHPVQKTYMSVPKPLHNEVKEYLQDLLRRGWITHSRFPYSSPVVCVRKKDGSLRLCVDFRELIRKSVPDRHPIPRIQDMLDALGGSSWFSVLDQGKAYHQGCLDEESRPLTAFITPWGLYEWVRIHFGLSSAPAEFQRSMEHCLADLRDTICLPYLDDNLGEVPRQVGAGEGYTMDTAEMAPVQALKEKTPSTVGDVRQILGFLSYYRPFIPKFSCVAHPLYKLLTIPNPENCTLEPIKKRPSKTGKRNKGHLPSQTPIQWTNSHQEVLNQLIDALTKPPVLAYPDFTQPFVLHCDASQVGLGVVLYQRQQGKMRVIAYGSRTLSPAEKRYHLHSGKLEFLALKWAISERFRDYLYHATSFMVYTDNNPLTYVLTTAKLNATGHRWVAELADYNFTIRYRPGKNNSDADGLSRMPLDIENYMCSCTAEASQDLISASIERITMERRNPCRGVGLIQVSALSLVKDSETSQSLAPDQIRKAQEEDEILSRVIWYKLQNRRPSGTEVKAENSAVAILLKQWLKVHVGLDGVLRRKTGR</sequence>